<protein>
    <recommendedName>
        <fullName evidence="3">EF-hand domain-containing protein</fullName>
    </recommendedName>
</protein>
<feature type="domain" description="EF-hand" evidence="3">
    <location>
        <begin position="74"/>
        <end position="93"/>
    </location>
</feature>
<dbReference type="GO" id="GO:0005509">
    <property type="term" value="F:calcium ion binding"/>
    <property type="evidence" value="ECO:0007669"/>
    <property type="project" value="InterPro"/>
</dbReference>
<feature type="region of interest" description="Disordered" evidence="1">
    <location>
        <begin position="57"/>
        <end position="112"/>
    </location>
</feature>
<dbReference type="InterPro" id="IPR002048">
    <property type="entry name" value="EF_hand_dom"/>
</dbReference>
<dbReference type="Proteomes" id="UP000289718">
    <property type="component" value="Unassembled WGS sequence"/>
</dbReference>
<dbReference type="EMBL" id="NXIE01000001">
    <property type="protein sequence ID" value="RXK14371.1"/>
    <property type="molecule type" value="Genomic_DNA"/>
</dbReference>
<dbReference type="Gene3D" id="1.10.238.10">
    <property type="entry name" value="EF-hand"/>
    <property type="match status" value="1"/>
</dbReference>
<dbReference type="InterPro" id="IPR011992">
    <property type="entry name" value="EF-hand-dom_pair"/>
</dbReference>
<evidence type="ECO:0000313" key="4">
    <source>
        <dbReference type="EMBL" id="RXK14371.1"/>
    </source>
</evidence>
<evidence type="ECO:0000313" key="5">
    <source>
        <dbReference type="Proteomes" id="UP000289718"/>
    </source>
</evidence>
<evidence type="ECO:0000256" key="1">
    <source>
        <dbReference type="SAM" id="MobiDB-lite"/>
    </source>
</evidence>
<accession>A0A4Q1B1Y3</accession>
<sequence length="112" mass="12693">MKKIKLITACLCFIGGVLLTAETLPVRGPILFSTYDKDNNNLISEKEFNSIKEERMTQKANSGRLMKNVGQSPAFSDLDLNNDGSINKEELQKHQEKRFNNRKMKGQGNRGF</sequence>
<gene>
    <name evidence="4" type="ORF">CP965_02680</name>
</gene>
<dbReference type="OrthoDB" id="5349073at2"/>
<dbReference type="InterPro" id="IPR018247">
    <property type="entry name" value="EF_Hand_1_Ca_BS"/>
</dbReference>
<dbReference type="RefSeq" id="WP_129060509.1">
    <property type="nucleotide sequence ID" value="NZ_NXIE01000001.1"/>
</dbReference>
<dbReference type="Pfam" id="PF13202">
    <property type="entry name" value="EF-hand_5"/>
    <property type="match status" value="1"/>
</dbReference>
<organism evidence="4 5">
    <name type="scientific">Halarcobacter mediterraneus</name>
    <dbReference type="NCBI Taxonomy" id="2023153"/>
    <lineage>
        <taxon>Bacteria</taxon>
        <taxon>Pseudomonadati</taxon>
        <taxon>Campylobacterota</taxon>
        <taxon>Epsilonproteobacteria</taxon>
        <taxon>Campylobacterales</taxon>
        <taxon>Arcobacteraceae</taxon>
        <taxon>Halarcobacter</taxon>
    </lineage>
</organism>
<keyword evidence="5" id="KW-1185">Reference proteome</keyword>
<name>A0A4Q1B1Y3_9BACT</name>
<feature type="chain" id="PRO_5020436672" description="EF-hand domain-containing protein" evidence="2">
    <location>
        <begin position="21"/>
        <end position="112"/>
    </location>
</feature>
<dbReference type="AlphaFoldDB" id="A0A4Q1B1Y3"/>
<dbReference type="SUPFAM" id="SSF47473">
    <property type="entry name" value="EF-hand"/>
    <property type="match status" value="1"/>
</dbReference>
<evidence type="ECO:0000256" key="2">
    <source>
        <dbReference type="SAM" id="SignalP"/>
    </source>
</evidence>
<reference evidence="4 5" key="1">
    <citation type="submission" date="2017-09" db="EMBL/GenBank/DDBJ databases">
        <title>Genomics of the genus Arcobacter.</title>
        <authorList>
            <person name="Perez-Cataluna A."/>
            <person name="Figueras M.J."/>
            <person name="Salas-Masso N."/>
        </authorList>
    </citation>
    <scope>NUCLEOTIDE SEQUENCE [LARGE SCALE GENOMIC DNA]</scope>
    <source>
        <strain evidence="4 5">F156-34</strain>
    </source>
</reference>
<dbReference type="PROSITE" id="PS00018">
    <property type="entry name" value="EF_HAND_1"/>
    <property type="match status" value="2"/>
</dbReference>
<comment type="caution">
    <text evidence="4">The sequence shown here is derived from an EMBL/GenBank/DDBJ whole genome shotgun (WGS) entry which is preliminary data.</text>
</comment>
<proteinExistence type="predicted"/>
<evidence type="ECO:0000259" key="3">
    <source>
        <dbReference type="Pfam" id="PF13202"/>
    </source>
</evidence>
<feature type="signal peptide" evidence="2">
    <location>
        <begin position="1"/>
        <end position="20"/>
    </location>
</feature>
<feature type="compositionally biased region" description="Basic and acidic residues" evidence="1">
    <location>
        <begin position="86"/>
        <end position="99"/>
    </location>
</feature>
<keyword evidence="2" id="KW-0732">Signal</keyword>